<dbReference type="EMBL" id="CM001436">
    <property type="protein sequence ID" value="EHQ35356.1"/>
    <property type="molecule type" value="Genomic_DNA"/>
</dbReference>
<evidence type="ECO:0000313" key="2">
    <source>
        <dbReference type="Proteomes" id="UP000005741"/>
    </source>
</evidence>
<dbReference type="RefSeq" id="WP_004077107.1">
    <property type="nucleotide sequence ID" value="NZ_CM001436.1"/>
</dbReference>
<dbReference type="STRING" id="937775.Metlim_1247"/>
<dbReference type="Proteomes" id="UP000005741">
    <property type="component" value="Chromosome"/>
</dbReference>
<dbReference type="AlphaFoldDB" id="H1Z189"/>
<organism evidence="1 2">
    <name type="scientific">Methanoplanus limicola DSM 2279</name>
    <dbReference type="NCBI Taxonomy" id="937775"/>
    <lineage>
        <taxon>Archaea</taxon>
        <taxon>Methanobacteriati</taxon>
        <taxon>Methanobacteriota</taxon>
        <taxon>Stenosarchaea group</taxon>
        <taxon>Methanomicrobia</taxon>
        <taxon>Methanomicrobiales</taxon>
        <taxon>Methanomicrobiaceae</taxon>
        <taxon>Methanoplanus</taxon>
    </lineage>
</organism>
<reference evidence="1 2" key="1">
    <citation type="submission" date="2011-10" db="EMBL/GenBank/DDBJ databases">
        <title>The Improved High-Quality Draft genome of Methanoplanus limicola DSM 2279.</title>
        <authorList>
            <consortium name="US DOE Joint Genome Institute (JGI-PGF)"/>
            <person name="Lucas S."/>
            <person name="Copeland A."/>
            <person name="Lapidus A."/>
            <person name="Glavina del Rio T."/>
            <person name="Dalin E."/>
            <person name="Tice H."/>
            <person name="Bruce D."/>
            <person name="Goodwin L."/>
            <person name="Pitluck S."/>
            <person name="Peters L."/>
            <person name="Mikhailova N."/>
            <person name="Lu M."/>
            <person name="Kyrpides N."/>
            <person name="Mavromatis K."/>
            <person name="Ivanova N."/>
            <person name="Markowitz V."/>
            <person name="Cheng J.-F."/>
            <person name="Hugenholtz P."/>
            <person name="Woyke T."/>
            <person name="Wu D."/>
            <person name="Wirth R."/>
            <person name="Brambilla E.-M."/>
            <person name="Klenk H.-P."/>
            <person name="Eisen J.A."/>
        </authorList>
    </citation>
    <scope>NUCLEOTIDE SEQUENCE [LARGE SCALE GENOMIC DNA]</scope>
    <source>
        <strain evidence="1 2">DSM 2279</strain>
    </source>
</reference>
<protein>
    <submittedName>
        <fullName evidence="1">Uncharacterized protein</fullName>
    </submittedName>
</protein>
<proteinExistence type="predicted"/>
<dbReference type="InParanoid" id="H1Z189"/>
<gene>
    <name evidence="1" type="ORF">Metlim_1247</name>
</gene>
<sequence length="108" mass="12430">MAFDVTIFTGKDGKEGIRTFQNVHLLIPQWNGDSEEVPQQKWITLLEKSGDMTTLNFRSWSVTEKMPDKVKVRKRDGKVIDDGYRVTGDFDRMTIYRRNSGKKSGGDE</sequence>
<dbReference type="HOGENOM" id="CLU_2191048_0_0_2"/>
<keyword evidence="2" id="KW-1185">Reference proteome</keyword>
<evidence type="ECO:0000313" key="1">
    <source>
        <dbReference type="EMBL" id="EHQ35356.1"/>
    </source>
</evidence>
<accession>H1Z189</accession>
<name>H1Z189_9EURY</name>